<dbReference type="Proteomes" id="UP000012589">
    <property type="component" value="Unassembled WGS sequence"/>
</dbReference>
<evidence type="ECO:0000313" key="1">
    <source>
        <dbReference type="EMBL" id="EMZ34705.1"/>
    </source>
</evidence>
<proteinExistence type="predicted"/>
<dbReference type="EMBL" id="AQFT01000033">
    <property type="protein sequence ID" value="EMZ34705.1"/>
    <property type="molecule type" value="Genomic_DNA"/>
</dbReference>
<sequence length="171" mass="18553">MKLKQLEPVVETVGDYKFYITPFPALKAANMTGELASLMLPLFGALAPLVKDGDSEKKENGLMDIDAGKAAAAIASSVTIDGNKMEKLIQKFLLGGHITVELEDDDGEPEGCRLDMDLLNEIFCGEVQDMFILCFYVIRINFSGFFGKLAGLSGKAGAALEMVQKKARQII</sequence>
<comment type="caution">
    <text evidence="1">The sequence shown here is derived from an EMBL/GenBank/DDBJ whole genome shotgun (WGS) entry which is preliminary data.</text>
</comment>
<reference evidence="1 2" key="1">
    <citation type="journal article" date="2014" name="Genome Announc.">
        <title>Draft genome sequences of the altered schaedler flora, a defined bacterial community from gnotobiotic mice.</title>
        <authorList>
            <person name="Wannemuehler M.J."/>
            <person name="Overstreet A.M."/>
            <person name="Ward D.V."/>
            <person name="Phillips G.J."/>
        </authorList>
    </citation>
    <scope>NUCLEOTIDE SEQUENCE [LARGE SCALE GENOMIC DNA]</scope>
    <source>
        <strain evidence="1 2">ASF492</strain>
    </source>
</reference>
<dbReference type="eggNOG" id="ENOG50342GK">
    <property type="taxonomic scope" value="Bacteria"/>
</dbReference>
<dbReference type="HOGENOM" id="CLU_1560639_0_0_9"/>
<dbReference type="InterPro" id="IPR049156">
    <property type="entry name" value="Phage_chap_TAC_15-like"/>
</dbReference>
<dbReference type="PATRIC" id="fig|1235802.3.peg.1165"/>
<protein>
    <submittedName>
        <fullName evidence="1">Uncharacterized protein</fullName>
    </submittedName>
</protein>
<dbReference type="OrthoDB" id="1861915at2"/>
<evidence type="ECO:0000313" key="2">
    <source>
        <dbReference type="Proteomes" id="UP000012589"/>
    </source>
</evidence>
<organism evidence="1 2">
    <name type="scientific">Eubacterium plexicaudatum ASF492</name>
    <dbReference type="NCBI Taxonomy" id="1235802"/>
    <lineage>
        <taxon>Bacteria</taxon>
        <taxon>Bacillati</taxon>
        <taxon>Bacillota</taxon>
        <taxon>Clostridia</taxon>
        <taxon>Eubacteriales</taxon>
        <taxon>Eubacteriaceae</taxon>
        <taxon>Eubacterium</taxon>
    </lineage>
</organism>
<gene>
    <name evidence="1" type="ORF">C823_01086</name>
</gene>
<keyword evidence="2" id="KW-1185">Reference proteome</keyword>
<dbReference type="AlphaFoldDB" id="N2B8K1"/>
<accession>N2B8K1</accession>
<name>N2B8K1_9FIRM</name>
<dbReference type="STRING" id="1235802.C823_01086"/>
<dbReference type="Pfam" id="PF21822">
    <property type="entry name" value="Phage_TAC_15"/>
    <property type="match status" value="1"/>
</dbReference>